<feature type="domain" description="CCHC-type" evidence="3">
    <location>
        <begin position="407"/>
        <end position="420"/>
    </location>
</feature>
<dbReference type="PANTHER" id="PTHR31286:SF63">
    <property type="entry name" value="DUF4283 DOMAIN-CONTAINING PROTEIN"/>
    <property type="match status" value="1"/>
</dbReference>
<dbReference type="InterPro" id="IPR040256">
    <property type="entry name" value="At4g02000-like"/>
</dbReference>
<feature type="compositionally biased region" description="Low complexity" evidence="2">
    <location>
        <begin position="166"/>
        <end position="181"/>
    </location>
</feature>
<dbReference type="Proteomes" id="UP000504610">
    <property type="component" value="Chromosome 5"/>
</dbReference>
<proteinExistence type="predicted"/>
<feature type="compositionally biased region" description="Low complexity" evidence="2">
    <location>
        <begin position="522"/>
        <end position="533"/>
    </location>
</feature>
<organism evidence="4 5">
    <name type="scientific">Raphanus sativus</name>
    <name type="common">Radish</name>
    <name type="synonym">Raphanus raphanistrum var. sativus</name>
    <dbReference type="NCBI Taxonomy" id="3726"/>
    <lineage>
        <taxon>Eukaryota</taxon>
        <taxon>Viridiplantae</taxon>
        <taxon>Streptophyta</taxon>
        <taxon>Embryophyta</taxon>
        <taxon>Tracheophyta</taxon>
        <taxon>Spermatophyta</taxon>
        <taxon>Magnoliopsida</taxon>
        <taxon>eudicotyledons</taxon>
        <taxon>Gunneridae</taxon>
        <taxon>Pentapetalae</taxon>
        <taxon>rosids</taxon>
        <taxon>malvids</taxon>
        <taxon>Brassicales</taxon>
        <taxon>Brassicaceae</taxon>
        <taxon>Brassiceae</taxon>
        <taxon>Raphanus</taxon>
    </lineage>
</organism>
<evidence type="ECO:0000259" key="3">
    <source>
        <dbReference type="PROSITE" id="PS50158"/>
    </source>
</evidence>
<evidence type="ECO:0000256" key="2">
    <source>
        <dbReference type="SAM" id="MobiDB-lite"/>
    </source>
</evidence>
<reference evidence="5" key="2">
    <citation type="submission" date="2025-08" db="UniProtKB">
        <authorList>
            <consortium name="RefSeq"/>
        </authorList>
    </citation>
    <scope>IDENTIFICATION</scope>
    <source>
        <tissue evidence="5">Leaf</tissue>
    </source>
</reference>
<feature type="region of interest" description="Disordered" evidence="2">
    <location>
        <begin position="61"/>
        <end position="88"/>
    </location>
</feature>
<dbReference type="RefSeq" id="XP_056842162.1">
    <property type="nucleotide sequence ID" value="XM_056986182.1"/>
</dbReference>
<dbReference type="InterPro" id="IPR025558">
    <property type="entry name" value="DUF4283"/>
</dbReference>
<keyword evidence="4" id="KW-1185">Reference proteome</keyword>
<feature type="compositionally biased region" description="Polar residues" evidence="2">
    <location>
        <begin position="534"/>
        <end position="555"/>
    </location>
</feature>
<dbReference type="AlphaFoldDB" id="A0A9W3BSB0"/>
<dbReference type="GeneID" id="108828866"/>
<sequence length="692" mass="75084">MADLPEDPVSSPTFKASPELLHLCKMDSLMPSSSRSFQYTTEFLSSPSISSILFGEDALTVQDPLPQQPPSSTTKETTRTPPSPKSISKVLFGNETLDVGGLSRQASQPHLGAWASPLKFSDNFNSATGKQIQKDNLNGFSKQPVSEEWPALTANLPTISRKQRARISSSQAANSSAPSSAVGDDLHAISSEYPWASKMRSKCNLHRVTTPTYLEDGTPMVCIPPSVLLKGLDHQREFIVGQFKNCSAPPGGLIHGMATRIWGKKCKIFTKQLGESSYLFHIPDESTRNWIISRGIWYVDDCLMFVSAWNPSETISLPEIKTIPIWLTLKNIPFQLYSIEGIDWIASGIGEPMLTSKPWLDPTSIGEAKILVEVKLDRPFPKRVALQDKEGTISLVDIIYSWLPSSCTSCGQLGHKANRCLGVKATNVTTDPKNSQVIVPEVLATSTDVGAPSTHSSLNQNNTSTVPIPTFSTVTTTYLALTPSSAIEQGPTKVTFEAGNSNQQADITSAQPDLQFLTTLTSNESSTNTATFSPSGTEQDLHKSPNTTKQGTETSIIEEDNNVCLELPSVNETNSSCEKNKLDTTEDLEVTDLTEIKSSKEAAVMSSSDTDHIVSITCPHTENLTLDEVFASSPPLFVPGPSTAAAPFASDDDLINRTRGGRLIKPSLKGKEFEWTEVGGRGKRGRGRGPKH</sequence>
<protein>
    <submittedName>
        <fullName evidence="5">Uncharacterized protein LOC108828866</fullName>
    </submittedName>
</protein>
<evidence type="ECO:0000313" key="5">
    <source>
        <dbReference type="RefSeq" id="XP_056842162.1"/>
    </source>
</evidence>
<dbReference type="GO" id="GO:0008270">
    <property type="term" value="F:zinc ion binding"/>
    <property type="evidence" value="ECO:0007669"/>
    <property type="project" value="UniProtKB-KW"/>
</dbReference>
<dbReference type="OrthoDB" id="1092420at2759"/>
<feature type="region of interest" description="Disordered" evidence="2">
    <location>
        <begin position="522"/>
        <end position="555"/>
    </location>
</feature>
<dbReference type="KEGG" id="rsz:108828866"/>
<name>A0A9W3BSB0_RAPSA</name>
<gene>
    <name evidence="5" type="primary">LOC108828866</name>
</gene>
<dbReference type="PROSITE" id="PS50158">
    <property type="entry name" value="ZF_CCHC"/>
    <property type="match status" value="1"/>
</dbReference>
<evidence type="ECO:0000256" key="1">
    <source>
        <dbReference type="PROSITE-ProRule" id="PRU00047"/>
    </source>
</evidence>
<accession>A0A9W3BSB0</accession>
<keyword evidence="1" id="KW-0862">Zinc</keyword>
<keyword evidence="1" id="KW-0479">Metal-binding</keyword>
<dbReference type="InterPro" id="IPR001878">
    <property type="entry name" value="Znf_CCHC"/>
</dbReference>
<reference evidence="4" key="1">
    <citation type="journal article" date="2019" name="Database">
        <title>The radish genome database (RadishGD): an integrated information resource for radish genomics.</title>
        <authorList>
            <person name="Yu H.J."/>
            <person name="Baek S."/>
            <person name="Lee Y.J."/>
            <person name="Cho A."/>
            <person name="Mun J.H."/>
        </authorList>
    </citation>
    <scope>NUCLEOTIDE SEQUENCE [LARGE SCALE GENOMIC DNA]</scope>
    <source>
        <strain evidence="4">cv. WK10039</strain>
    </source>
</reference>
<evidence type="ECO:0000313" key="4">
    <source>
        <dbReference type="Proteomes" id="UP000504610"/>
    </source>
</evidence>
<feature type="region of interest" description="Disordered" evidence="2">
    <location>
        <begin position="160"/>
        <end position="183"/>
    </location>
</feature>
<dbReference type="Pfam" id="PF14111">
    <property type="entry name" value="DUF4283"/>
    <property type="match status" value="1"/>
</dbReference>
<dbReference type="PANTHER" id="PTHR31286">
    <property type="entry name" value="GLYCINE-RICH CELL WALL STRUCTURAL PROTEIN 1.8-LIKE"/>
    <property type="match status" value="1"/>
</dbReference>
<dbReference type="GO" id="GO:0003676">
    <property type="term" value="F:nucleic acid binding"/>
    <property type="evidence" value="ECO:0007669"/>
    <property type="project" value="InterPro"/>
</dbReference>
<keyword evidence="1" id="KW-0863">Zinc-finger</keyword>